<gene>
    <name evidence="11" type="ORF">DFH94DRAFT_305848</name>
</gene>
<reference evidence="11" key="2">
    <citation type="journal article" date="2020" name="Nat. Commun.">
        <title>Large-scale genome sequencing of mycorrhizal fungi provides insights into the early evolution of symbiotic traits.</title>
        <authorList>
            <person name="Miyauchi S."/>
            <person name="Kiss E."/>
            <person name="Kuo A."/>
            <person name="Drula E."/>
            <person name="Kohler A."/>
            <person name="Sanchez-Garcia M."/>
            <person name="Morin E."/>
            <person name="Andreopoulos B."/>
            <person name="Barry K.W."/>
            <person name="Bonito G."/>
            <person name="Buee M."/>
            <person name="Carver A."/>
            <person name="Chen C."/>
            <person name="Cichocki N."/>
            <person name="Clum A."/>
            <person name="Culley D."/>
            <person name="Crous P.W."/>
            <person name="Fauchery L."/>
            <person name="Girlanda M."/>
            <person name="Hayes R.D."/>
            <person name="Keri Z."/>
            <person name="LaButti K."/>
            <person name="Lipzen A."/>
            <person name="Lombard V."/>
            <person name="Magnuson J."/>
            <person name="Maillard F."/>
            <person name="Murat C."/>
            <person name="Nolan M."/>
            <person name="Ohm R.A."/>
            <person name="Pangilinan J."/>
            <person name="Pereira M.F."/>
            <person name="Perotto S."/>
            <person name="Peter M."/>
            <person name="Pfister S."/>
            <person name="Riley R."/>
            <person name="Sitrit Y."/>
            <person name="Stielow J.B."/>
            <person name="Szollosi G."/>
            <person name="Zifcakova L."/>
            <person name="Stursova M."/>
            <person name="Spatafora J.W."/>
            <person name="Tedersoo L."/>
            <person name="Vaario L.M."/>
            <person name="Yamada A."/>
            <person name="Yan M."/>
            <person name="Wang P."/>
            <person name="Xu J."/>
            <person name="Bruns T."/>
            <person name="Baldrian P."/>
            <person name="Vilgalys R."/>
            <person name="Dunand C."/>
            <person name="Henrissat B."/>
            <person name="Grigoriev I.V."/>
            <person name="Hibbett D."/>
            <person name="Nagy L.G."/>
            <person name="Martin F.M."/>
        </authorList>
    </citation>
    <scope>NUCLEOTIDE SEQUENCE</scope>
    <source>
        <strain evidence="11">Prilba</strain>
    </source>
</reference>
<dbReference type="AlphaFoldDB" id="A0A9P5N0G5"/>
<keyword evidence="4" id="KW-0812">Transmembrane</keyword>
<dbReference type="EMBL" id="WHVB01000004">
    <property type="protein sequence ID" value="KAF8483357.1"/>
    <property type="molecule type" value="Genomic_DNA"/>
</dbReference>
<proteinExistence type="inferred from homology"/>
<keyword evidence="8" id="KW-0594">Phospholipid biosynthesis</keyword>
<comment type="subcellular location">
    <subcellularLocation>
        <location evidence="1">Membrane</location>
        <topology evidence="1">Multi-pass membrane protein</topology>
    </subcellularLocation>
</comment>
<evidence type="ECO:0000256" key="9">
    <source>
        <dbReference type="ARBA" id="ARBA00023264"/>
    </source>
</evidence>
<evidence type="ECO:0000313" key="11">
    <source>
        <dbReference type="EMBL" id="KAF8483357.1"/>
    </source>
</evidence>
<name>A0A9P5N0G5_9AGAM</name>
<sequence length="256" mass="27894">MLTPGQLAPCIIRRSFFLHARSRSITFSLQSVHRFQHTQRQRPALRENIYTTPNLLTLSRIAACPALGWAILSDNYAAATGLLLYAGITDWLDGFLARKYHTTSVLGTILDPAADKALVGTLVITLTMQGLLPSPLATIIIGRDLLLALSAFYIRYTSLPPPKTFQRYWDFSIPSAEVHPTAISKVNTALQLLLLGSTTISPLLPGAAVGLGLYLRGLQWTVAVTTVWSGLSYVFSKNAVRILSSAHKLRGPPSSP</sequence>
<dbReference type="InterPro" id="IPR000462">
    <property type="entry name" value="CDP-OH_P_trans"/>
</dbReference>
<comment type="caution">
    <text evidence="11">The sequence shown here is derived from an EMBL/GenBank/DDBJ whole genome shotgun (WGS) entry which is preliminary data.</text>
</comment>
<keyword evidence="3 10" id="KW-0808">Transferase</keyword>
<evidence type="ECO:0000256" key="5">
    <source>
        <dbReference type="ARBA" id="ARBA00022989"/>
    </source>
</evidence>
<evidence type="ECO:0000256" key="4">
    <source>
        <dbReference type="ARBA" id="ARBA00022692"/>
    </source>
</evidence>
<protein>
    <recommendedName>
        <fullName evidence="13">Cardiolipin synthase</fullName>
    </recommendedName>
</protein>
<evidence type="ECO:0000256" key="3">
    <source>
        <dbReference type="ARBA" id="ARBA00022679"/>
    </source>
</evidence>
<dbReference type="OrthoDB" id="10020554at2759"/>
<reference evidence="11" key="1">
    <citation type="submission" date="2019-10" db="EMBL/GenBank/DDBJ databases">
        <authorList>
            <consortium name="DOE Joint Genome Institute"/>
            <person name="Kuo A."/>
            <person name="Miyauchi S."/>
            <person name="Kiss E."/>
            <person name="Drula E."/>
            <person name="Kohler A."/>
            <person name="Sanchez-Garcia M."/>
            <person name="Andreopoulos B."/>
            <person name="Barry K.W."/>
            <person name="Bonito G."/>
            <person name="Buee M."/>
            <person name="Carver A."/>
            <person name="Chen C."/>
            <person name="Cichocki N."/>
            <person name="Clum A."/>
            <person name="Culley D."/>
            <person name="Crous P.W."/>
            <person name="Fauchery L."/>
            <person name="Girlanda M."/>
            <person name="Hayes R."/>
            <person name="Keri Z."/>
            <person name="LaButti K."/>
            <person name="Lipzen A."/>
            <person name="Lombard V."/>
            <person name="Magnuson J."/>
            <person name="Maillard F."/>
            <person name="Morin E."/>
            <person name="Murat C."/>
            <person name="Nolan M."/>
            <person name="Ohm R."/>
            <person name="Pangilinan J."/>
            <person name="Pereira M."/>
            <person name="Perotto S."/>
            <person name="Peter M."/>
            <person name="Riley R."/>
            <person name="Sitrit Y."/>
            <person name="Stielow B."/>
            <person name="Szollosi G."/>
            <person name="Zifcakova L."/>
            <person name="Stursova M."/>
            <person name="Spatafora J.W."/>
            <person name="Tedersoo L."/>
            <person name="Vaario L.-M."/>
            <person name="Yamada A."/>
            <person name="Yan M."/>
            <person name="Wang P."/>
            <person name="Xu J."/>
            <person name="Bruns T."/>
            <person name="Baldrian P."/>
            <person name="Vilgalys R."/>
            <person name="Henrissat B."/>
            <person name="Grigoriev I.V."/>
            <person name="Hibbett D."/>
            <person name="Nagy L.G."/>
            <person name="Martin F.M."/>
        </authorList>
    </citation>
    <scope>NUCLEOTIDE SEQUENCE</scope>
    <source>
        <strain evidence="11">Prilba</strain>
    </source>
</reference>
<dbReference type="Pfam" id="PF01066">
    <property type="entry name" value="CDP-OH_P_transf"/>
    <property type="match status" value="1"/>
</dbReference>
<evidence type="ECO:0000256" key="10">
    <source>
        <dbReference type="RuleBase" id="RU003750"/>
    </source>
</evidence>
<evidence type="ECO:0000313" key="12">
    <source>
        <dbReference type="Proteomes" id="UP000759537"/>
    </source>
</evidence>
<dbReference type="Gene3D" id="1.20.120.1760">
    <property type="match status" value="1"/>
</dbReference>
<dbReference type="InterPro" id="IPR043130">
    <property type="entry name" value="CDP-OH_PTrfase_TM_dom"/>
</dbReference>
<evidence type="ECO:0000256" key="2">
    <source>
        <dbReference type="ARBA" id="ARBA00022516"/>
    </source>
</evidence>
<dbReference type="PROSITE" id="PS00379">
    <property type="entry name" value="CDP_ALCOHOL_P_TRANSF"/>
    <property type="match status" value="1"/>
</dbReference>
<evidence type="ECO:0008006" key="13">
    <source>
        <dbReference type="Google" id="ProtNLM"/>
    </source>
</evidence>
<evidence type="ECO:0000256" key="7">
    <source>
        <dbReference type="ARBA" id="ARBA00023136"/>
    </source>
</evidence>
<dbReference type="GO" id="GO:0005739">
    <property type="term" value="C:mitochondrion"/>
    <property type="evidence" value="ECO:0007669"/>
    <property type="project" value="TreeGrafter"/>
</dbReference>
<dbReference type="InterPro" id="IPR048254">
    <property type="entry name" value="CDP_ALCOHOL_P_TRANSF_CS"/>
</dbReference>
<keyword evidence="12" id="KW-1185">Reference proteome</keyword>
<keyword evidence="7" id="KW-0472">Membrane</keyword>
<keyword evidence="6" id="KW-0443">Lipid metabolism</keyword>
<dbReference type="GO" id="GO:0043337">
    <property type="term" value="F:cardiolipin synthase (CMP-forming)"/>
    <property type="evidence" value="ECO:0007669"/>
    <property type="project" value="TreeGrafter"/>
</dbReference>
<evidence type="ECO:0000256" key="8">
    <source>
        <dbReference type="ARBA" id="ARBA00023209"/>
    </source>
</evidence>
<dbReference type="GO" id="GO:0016020">
    <property type="term" value="C:membrane"/>
    <property type="evidence" value="ECO:0007669"/>
    <property type="project" value="UniProtKB-SubCell"/>
</dbReference>
<dbReference type="PANTHER" id="PTHR14269:SF60">
    <property type="entry name" value="CARDIOLIPIN SYNTHASE (CMP-FORMING)"/>
    <property type="match status" value="1"/>
</dbReference>
<dbReference type="InterPro" id="IPR050324">
    <property type="entry name" value="CDP-alcohol_PTase-I"/>
</dbReference>
<organism evidence="11 12">
    <name type="scientific">Russula ochroleuca</name>
    <dbReference type="NCBI Taxonomy" id="152965"/>
    <lineage>
        <taxon>Eukaryota</taxon>
        <taxon>Fungi</taxon>
        <taxon>Dikarya</taxon>
        <taxon>Basidiomycota</taxon>
        <taxon>Agaricomycotina</taxon>
        <taxon>Agaricomycetes</taxon>
        <taxon>Russulales</taxon>
        <taxon>Russulaceae</taxon>
        <taxon>Russula</taxon>
    </lineage>
</organism>
<dbReference type="GO" id="GO:0032049">
    <property type="term" value="P:cardiolipin biosynthetic process"/>
    <property type="evidence" value="ECO:0007669"/>
    <property type="project" value="TreeGrafter"/>
</dbReference>
<evidence type="ECO:0000256" key="1">
    <source>
        <dbReference type="ARBA" id="ARBA00004141"/>
    </source>
</evidence>
<keyword evidence="2" id="KW-0444">Lipid biosynthesis</keyword>
<keyword evidence="9" id="KW-1208">Phospholipid metabolism</keyword>
<keyword evidence="5" id="KW-1133">Transmembrane helix</keyword>
<dbReference type="PANTHER" id="PTHR14269">
    <property type="entry name" value="CDP-DIACYLGLYCEROL--GLYCEROL-3-PHOSPHATE 3-PHOSPHATIDYLTRANSFERASE-RELATED"/>
    <property type="match status" value="1"/>
</dbReference>
<dbReference type="Proteomes" id="UP000759537">
    <property type="component" value="Unassembled WGS sequence"/>
</dbReference>
<comment type="similarity">
    <text evidence="10">Belongs to the CDP-alcohol phosphatidyltransferase class-I family.</text>
</comment>
<evidence type="ECO:0000256" key="6">
    <source>
        <dbReference type="ARBA" id="ARBA00023098"/>
    </source>
</evidence>
<accession>A0A9P5N0G5</accession>